<name>A0A9P0ABX2_BEMTA</name>
<dbReference type="InterPro" id="IPR009003">
    <property type="entry name" value="Peptidase_S1_PA"/>
</dbReference>
<dbReference type="KEGG" id="btab:109034415"/>
<evidence type="ECO:0000259" key="2">
    <source>
        <dbReference type="PROSITE" id="PS50240"/>
    </source>
</evidence>
<dbReference type="Pfam" id="PF16030">
    <property type="entry name" value="GD_N"/>
    <property type="match status" value="1"/>
</dbReference>
<dbReference type="GO" id="GO:0006508">
    <property type="term" value="P:proteolysis"/>
    <property type="evidence" value="ECO:0007669"/>
    <property type="project" value="InterPro"/>
</dbReference>
<keyword evidence="1" id="KW-0472">Membrane</keyword>
<dbReference type="Pfam" id="PF00089">
    <property type="entry name" value="Trypsin"/>
    <property type="match status" value="1"/>
</dbReference>
<dbReference type="InterPro" id="IPR031986">
    <property type="entry name" value="GD_N"/>
</dbReference>
<dbReference type="AlphaFoldDB" id="A0A9P0ABX2"/>
<feature type="domain" description="Peptidase S1" evidence="2">
    <location>
        <begin position="188"/>
        <end position="444"/>
    </location>
</feature>
<reference evidence="3" key="1">
    <citation type="submission" date="2021-12" db="EMBL/GenBank/DDBJ databases">
        <authorList>
            <person name="King R."/>
        </authorList>
    </citation>
    <scope>NUCLEOTIDE SEQUENCE</scope>
</reference>
<dbReference type="InterPro" id="IPR051333">
    <property type="entry name" value="CLIP_Serine_Protease"/>
</dbReference>
<evidence type="ECO:0000313" key="4">
    <source>
        <dbReference type="Proteomes" id="UP001152759"/>
    </source>
</evidence>
<dbReference type="EMBL" id="OU963865">
    <property type="protein sequence ID" value="CAH0388309.1"/>
    <property type="molecule type" value="Genomic_DNA"/>
</dbReference>
<gene>
    <name evidence="3" type="ORF">BEMITA_LOCUS7227</name>
</gene>
<evidence type="ECO:0000256" key="1">
    <source>
        <dbReference type="SAM" id="Phobius"/>
    </source>
</evidence>
<dbReference type="PANTHER" id="PTHR24260">
    <property type="match status" value="1"/>
</dbReference>
<dbReference type="InterPro" id="IPR001254">
    <property type="entry name" value="Trypsin_dom"/>
</dbReference>
<dbReference type="InterPro" id="IPR043504">
    <property type="entry name" value="Peptidase_S1_PA_chymotrypsin"/>
</dbReference>
<dbReference type="SUPFAM" id="SSF50494">
    <property type="entry name" value="Trypsin-like serine proteases"/>
    <property type="match status" value="1"/>
</dbReference>
<dbReference type="PROSITE" id="PS50240">
    <property type="entry name" value="TRYPSIN_DOM"/>
    <property type="match status" value="1"/>
</dbReference>
<proteinExistence type="predicted"/>
<dbReference type="SMART" id="SM00020">
    <property type="entry name" value="Tryp_SPc"/>
    <property type="match status" value="1"/>
</dbReference>
<feature type="transmembrane region" description="Helical" evidence="1">
    <location>
        <begin position="20"/>
        <end position="39"/>
    </location>
</feature>
<sequence>MQFNFEEDGIKMKPADFSHLFFLIFFINISAVPSMRSFLCSNAVHLSSYKFERVGIIEVPLNKSKNSLKLNVKLVARGTLPTRYVGLIELADPEKLKKTEVNESELQRVKFRIRFPINKPLPFIKSILVDDEMLCSGNVNIFSYFGPVVTQISLQYVLQYPLQSQNDASNLQSSSFTETSGDHHNKSLIAENCGQTNSSIKEIMFPRKISDWPWLAGIFVKSSSSKVFLCSGTLISMQHIIIAAHCISNHDKVEELSVYFGNIQESTRAGTELSLSRNVSKLHINPFYKKDPFDTNVAILELSEQVEPNGKIKPACLWQQAPNNSPSILEAVGIVALWIVDFDGSLLPTNPSFIEVRIKDPHVCRLDDESWSYTLCTVALAELNWCPGVYGGELLIRQEDSHGAKWRVRGVIEFPFDYKSCVSSKQLLFTDVGMHSDWLGQILSLRA</sequence>
<accession>A0A9P0ABX2</accession>
<keyword evidence="4" id="KW-1185">Reference proteome</keyword>
<protein>
    <recommendedName>
        <fullName evidence="2">Peptidase S1 domain-containing protein</fullName>
    </recommendedName>
</protein>
<organism evidence="3 4">
    <name type="scientific">Bemisia tabaci</name>
    <name type="common">Sweetpotato whitefly</name>
    <name type="synonym">Aleurodes tabaci</name>
    <dbReference type="NCBI Taxonomy" id="7038"/>
    <lineage>
        <taxon>Eukaryota</taxon>
        <taxon>Metazoa</taxon>
        <taxon>Ecdysozoa</taxon>
        <taxon>Arthropoda</taxon>
        <taxon>Hexapoda</taxon>
        <taxon>Insecta</taxon>
        <taxon>Pterygota</taxon>
        <taxon>Neoptera</taxon>
        <taxon>Paraneoptera</taxon>
        <taxon>Hemiptera</taxon>
        <taxon>Sternorrhyncha</taxon>
        <taxon>Aleyrodoidea</taxon>
        <taxon>Aleyrodidae</taxon>
        <taxon>Aleyrodinae</taxon>
        <taxon>Bemisia</taxon>
    </lineage>
</organism>
<dbReference type="GO" id="GO:0004252">
    <property type="term" value="F:serine-type endopeptidase activity"/>
    <property type="evidence" value="ECO:0007669"/>
    <property type="project" value="InterPro"/>
</dbReference>
<evidence type="ECO:0000313" key="3">
    <source>
        <dbReference type="EMBL" id="CAH0388309.1"/>
    </source>
</evidence>
<dbReference type="Gene3D" id="2.40.10.10">
    <property type="entry name" value="Trypsin-like serine proteases"/>
    <property type="match status" value="1"/>
</dbReference>
<keyword evidence="1" id="KW-1133">Transmembrane helix</keyword>
<dbReference type="Proteomes" id="UP001152759">
    <property type="component" value="Chromosome 4"/>
</dbReference>
<dbReference type="PANTHER" id="PTHR24260:SF143">
    <property type="entry name" value="SERINE PROTEASE GD-LIKE PROTEIN"/>
    <property type="match status" value="1"/>
</dbReference>
<keyword evidence="1" id="KW-0812">Transmembrane</keyword>